<dbReference type="Pfam" id="PF00248">
    <property type="entry name" value="Aldo_ket_red"/>
    <property type="match status" value="1"/>
</dbReference>
<dbReference type="PIRSF" id="PIRSF000097">
    <property type="entry name" value="AKR"/>
    <property type="match status" value="1"/>
</dbReference>
<dbReference type="Proteomes" id="UP000005237">
    <property type="component" value="Unassembled WGS sequence"/>
</dbReference>
<dbReference type="PROSITE" id="PS00062">
    <property type="entry name" value="ALDOKETO_REDUCTASE_2"/>
    <property type="match status" value="1"/>
</dbReference>
<evidence type="ECO:0000256" key="6">
    <source>
        <dbReference type="PIRSR" id="PIRSR000097-3"/>
    </source>
</evidence>
<dbReference type="InterPro" id="IPR036812">
    <property type="entry name" value="NAD(P)_OxRdtase_dom_sf"/>
</dbReference>
<protein>
    <submittedName>
        <fullName evidence="8">Aldo_ket_red domain-containing protein</fullName>
    </submittedName>
</protein>
<organism evidence="8 9">
    <name type="scientific">Caenorhabditis japonica</name>
    <dbReference type="NCBI Taxonomy" id="281687"/>
    <lineage>
        <taxon>Eukaryota</taxon>
        <taxon>Metazoa</taxon>
        <taxon>Ecdysozoa</taxon>
        <taxon>Nematoda</taxon>
        <taxon>Chromadorea</taxon>
        <taxon>Rhabditida</taxon>
        <taxon>Rhabditina</taxon>
        <taxon>Rhabditomorpha</taxon>
        <taxon>Rhabditoidea</taxon>
        <taxon>Rhabditidae</taxon>
        <taxon>Peloderinae</taxon>
        <taxon>Caenorhabditis</taxon>
    </lineage>
</organism>
<evidence type="ECO:0000256" key="3">
    <source>
        <dbReference type="ARBA" id="ARBA00023002"/>
    </source>
</evidence>
<proteinExistence type="inferred from homology"/>
<dbReference type="PROSITE" id="PS00798">
    <property type="entry name" value="ALDOKETO_REDUCTASE_1"/>
    <property type="match status" value="1"/>
</dbReference>
<dbReference type="FunFam" id="3.20.20.100:FF:000006">
    <property type="entry name" value="Aldo-keto reductase family 1 member A1"/>
    <property type="match status" value="1"/>
</dbReference>
<comment type="similarity">
    <text evidence="1">Belongs to the aldo/keto reductase family.</text>
</comment>
<dbReference type="Gene3D" id="3.20.20.100">
    <property type="entry name" value="NADP-dependent oxidoreductase domain"/>
    <property type="match status" value="1"/>
</dbReference>
<feature type="binding site" evidence="5">
    <location>
        <position position="111"/>
    </location>
    <ligand>
        <name>substrate</name>
    </ligand>
</feature>
<evidence type="ECO:0000256" key="2">
    <source>
        <dbReference type="ARBA" id="ARBA00022857"/>
    </source>
</evidence>
<evidence type="ECO:0000256" key="5">
    <source>
        <dbReference type="PIRSR" id="PIRSR000097-2"/>
    </source>
</evidence>
<feature type="domain" description="NADP-dependent oxidoreductase" evidence="7">
    <location>
        <begin position="16"/>
        <end position="292"/>
    </location>
</feature>
<dbReference type="InterPro" id="IPR023210">
    <property type="entry name" value="NADP_OxRdtase_dom"/>
</dbReference>
<keyword evidence="3" id="KW-0560">Oxidoreductase</keyword>
<evidence type="ECO:0000313" key="8">
    <source>
        <dbReference type="EnsemblMetazoa" id="CJA03357.1"/>
    </source>
</evidence>
<dbReference type="InterPro" id="IPR018170">
    <property type="entry name" value="Aldo/ket_reductase_CS"/>
</dbReference>
<name>A0A8R1DI01_CAEJA</name>
<dbReference type="PANTHER" id="PTHR11732">
    <property type="entry name" value="ALDO/KETO REDUCTASE"/>
    <property type="match status" value="1"/>
</dbReference>
<feature type="active site" description="Proton donor" evidence="4">
    <location>
        <position position="49"/>
    </location>
</feature>
<dbReference type="PRINTS" id="PR00069">
    <property type="entry name" value="ALDKETRDTASE"/>
</dbReference>
<dbReference type="InterPro" id="IPR020471">
    <property type="entry name" value="AKR"/>
</dbReference>
<sequence>MSLTLQLNSGHPIPIIGLGTWQSKPGEVAAAIKTAVAAGYRHIDCAHVYQNQKEVGEALKELFDEGKVKREELFITSKVWNTFHSTALAHQNIDTILADLQLSYVDLILIHWPQGYAENDGLFPAGENGKMRYSDVDYLDTWKALETAQKAGKARSIGLSNFNHKQIQRVWDNAEIKPACLQVELHPYFTQTKLRQFCKDKGIVVVGYSPLGNPGSAFFRKDGDPNVLTNETVAAIAKAHGKTPAQIVLRWFIDSGISAIPKSVTPHRITENHSVFDFKLSAAEIQSIDNVNKEWRLVDPGPRDGDHPHFGFNEEF</sequence>
<evidence type="ECO:0000256" key="4">
    <source>
        <dbReference type="PIRSR" id="PIRSR000097-1"/>
    </source>
</evidence>
<reference evidence="9" key="1">
    <citation type="submission" date="2010-08" db="EMBL/GenBank/DDBJ databases">
        <authorList>
            <consortium name="Caenorhabditis japonica Sequencing Consortium"/>
            <person name="Wilson R.K."/>
        </authorList>
    </citation>
    <scope>NUCLEOTIDE SEQUENCE [LARGE SCALE GENOMIC DNA]</scope>
    <source>
        <strain evidence="9">DF5081</strain>
    </source>
</reference>
<dbReference type="EnsemblMetazoa" id="CJA03357.1">
    <property type="protein sequence ID" value="CJA03357.1"/>
    <property type="gene ID" value="WBGene00122561"/>
</dbReference>
<reference evidence="8" key="2">
    <citation type="submission" date="2022-06" db="UniProtKB">
        <authorList>
            <consortium name="EnsemblMetazoa"/>
        </authorList>
    </citation>
    <scope>IDENTIFICATION</scope>
    <source>
        <strain evidence="8">DF5081</strain>
    </source>
</reference>
<dbReference type="GO" id="GO:0016491">
    <property type="term" value="F:oxidoreductase activity"/>
    <property type="evidence" value="ECO:0007669"/>
    <property type="project" value="UniProtKB-KW"/>
</dbReference>
<feature type="site" description="Lowers pKa of active site Tyr" evidence="6">
    <location>
        <position position="78"/>
    </location>
</feature>
<dbReference type="PROSITE" id="PS00063">
    <property type="entry name" value="ALDOKETO_REDUCTASE_3"/>
    <property type="match status" value="1"/>
</dbReference>
<dbReference type="SUPFAM" id="SSF51430">
    <property type="entry name" value="NAD(P)-linked oxidoreductase"/>
    <property type="match status" value="1"/>
</dbReference>
<accession>A0A8R1DI01</accession>
<keyword evidence="9" id="KW-1185">Reference proteome</keyword>
<evidence type="ECO:0000256" key="1">
    <source>
        <dbReference type="ARBA" id="ARBA00007905"/>
    </source>
</evidence>
<dbReference type="OMA" id="HWPMAYQ"/>
<evidence type="ECO:0000313" key="9">
    <source>
        <dbReference type="Proteomes" id="UP000005237"/>
    </source>
</evidence>
<evidence type="ECO:0000259" key="7">
    <source>
        <dbReference type="Pfam" id="PF00248"/>
    </source>
</evidence>
<dbReference type="AlphaFoldDB" id="A0A8R1DI01"/>
<keyword evidence="2" id="KW-0521">NADP</keyword>